<sequence>MKTWLKHRVYTLAALAALLILIQCANTLFGGRLATLGILPRSLDGLWGIPLAPFIHGDWRHLFSNLPILLFLSALLMTHSIRDYLFSSLTIIFIGGLLVWLFARPAYHIGASGWIFGLWALLLAQAITRRRLLDLLFALLVLVYYGSIAAGLLPSDPYISTESHIAGAAAGVLYAVFTKRRDRLKK</sequence>
<dbReference type="EMBL" id="BRLH01000004">
    <property type="protein sequence ID" value="GKX56077.1"/>
    <property type="molecule type" value="Genomic_DNA"/>
</dbReference>
<dbReference type="PANTHER" id="PTHR43066:SF1">
    <property type="entry name" value="RHOMBOID PROTEIN 2"/>
    <property type="match status" value="1"/>
</dbReference>
<dbReference type="GO" id="GO:0006508">
    <property type="term" value="P:proteolysis"/>
    <property type="evidence" value="ECO:0007669"/>
    <property type="project" value="UniProtKB-KW"/>
</dbReference>
<dbReference type="GO" id="GO:0004252">
    <property type="term" value="F:serine-type endopeptidase activity"/>
    <property type="evidence" value="ECO:0007669"/>
    <property type="project" value="InterPro"/>
</dbReference>
<comment type="similarity">
    <text evidence="2">Belongs to the peptidase S54 family.</text>
</comment>
<dbReference type="SUPFAM" id="SSF144091">
    <property type="entry name" value="Rhomboid-like"/>
    <property type="match status" value="1"/>
</dbReference>
<feature type="transmembrane region" description="Helical" evidence="8">
    <location>
        <begin position="109"/>
        <end position="128"/>
    </location>
</feature>
<dbReference type="Gene3D" id="1.20.1540.10">
    <property type="entry name" value="Rhomboid-like"/>
    <property type="match status" value="1"/>
</dbReference>
<keyword evidence="7 8" id="KW-0472">Membrane</keyword>
<feature type="domain" description="Peptidase S54 rhomboid" evidence="9">
    <location>
        <begin position="46"/>
        <end position="179"/>
    </location>
</feature>
<dbReference type="RefSeq" id="WP_027274480.1">
    <property type="nucleotide sequence ID" value="NZ_BRLH01000004.1"/>
</dbReference>
<name>A0AAV5N2T5_9GAMM</name>
<feature type="transmembrane region" description="Helical" evidence="8">
    <location>
        <begin position="59"/>
        <end position="77"/>
    </location>
</feature>
<evidence type="ECO:0000256" key="8">
    <source>
        <dbReference type="SAM" id="Phobius"/>
    </source>
</evidence>
<evidence type="ECO:0000256" key="7">
    <source>
        <dbReference type="ARBA" id="ARBA00023136"/>
    </source>
</evidence>
<feature type="transmembrane region" description="Helical" evidence="8">
    <location>
        <begin position="135"/>
        <end position="153"/>
    </location>
</feature>
<evidence type="ECO:0000259" key="9">
    <source>
        <dbReference type="Pfam" id="PF01694"/>
    </source>
</evidence>
<evidence type="ECO:0000256" key="3">
    <source>
        <dbReference type="ARBA" id="ARBA00022670"/>
    </source>
</evidence>
<gene>
    <name evidence="10" type="ORF">SOASR030_21890</name>
</gene>
<dbReference type="InterPro" id="IPR022764">
    <property type="entry name" value="Peptidase_S54_rhomboid_dom"/>
</dbReference>
<protein>
    <submittedName>
        <fullName evidence="10">Rhomboid family intramembrane serine protease</fullName>
    </submittedName>
</protein>
<organism evidence="10 11">
    <name type="scientific">Leminorella grimontii</name>
    <dbReference type="NCBI Taxonomy" id="82981"/>
    <lineage>
        <taxon>Bacteria</taxon>
        <taxon>Pseudomonadati</taxon>
        <taxon>Pseudomonadota</taxon>
        <taxon>Gammaproteobacteria</taxon>
        <taxon>Enterobacterales</taxon>
        <taxon>Budviciaceae</taxon>
        <taxon>Leminorella</taxon>
    </lineage>
</organism>
<proteinExistence type="inferred from homology"/>
<evidence type="ECO:0000256" key="1">
    <source>
        <dbReference type="ARBA" id="ARBA00004141"/>
    </source>
</evidence>
<feature type="transmembrane region" description="Helical" evidence="8">
    <location>
        <begin position="84"/>
        <end position="103"/>
    </location>
</feature>
<reference evidence="10" key="1">
    <citation type="submission" date="2022-06" db="EMBL/GenBank/DDBJ databases">
        <title>Draft genome sequences of Leminorella grimontii str. JCM5902.</title>
        <authorList>
            <person name="Wakabayashi Y."/>
            <person name="Kojima K."/>
        </authorList>
    </citation>
    <scope>NUCLEOTIDE SEQUENCE</scope>
    <source>
        <strain evidence="10">JCM 5902</strain>
    </source>
</reference>
<dbReference type="AlphaFoldDB" id="A0AAV5N2T5"/>
<evidence type="ECO:0000256" key="4">
    <source>
        <dbReference type="ARBA" id="ARBA00022692"/>
    </source>
</evidence>
<keyword evidence="5" id="KW-0378">Hydrolase</keyword>
<accession>A0AAV5N2T5</accession>
<keyword evidence="6 8" id="KW-1133">Transmembrane helix</keyword>
<dbReference type="PANTHER" id="PTHR43066">
    <property type="entry name" value="RHOMBOID-RELATED PROTEIN"/>
    <property type="match status" value="1"/>
</dbReference>
<comment type="subcellular location">
    <subcellularLocation>
        <location evidence="1">Membrane</location>
        <topology evidence="1">Multi-pass membrane protein</topology>
    </subcellularLocation>
</comment>
<dbReference type="GO" id="GO:0016020">
    <property type="term" value="C:membrane"/>
    <property type="evidence" value="ECO:0007669"/>
    <property type="project" value="UniProtKB-SubCell"/>
</dbReference>
<dbReference type="InterPro" id="IPR035952">
    <property type="entry name" value="Rhomboid-like_sf"/>
</dbReference>
<evidence type="ECO:0000313" key="10">
    <source>
        <dbReference type="EMBL" id="GKX56077.1"/>
    </source>
</evidence>
<evidence type="ECO:0000313" key="11">
    <source>
        <dbReference type="Proteomes" id="UP001058124"/>
    </source>
</evidence>
<evidence type="ECO:0000256" key="5">
    <source>
        <dbReference type="ARBA" id="ARBA00022801"/>
    </source>
</evidence>
<dbReference type="Pfam" id="PF01694">
    <property type="entry name" value="Rhomboid"/>
    <property type="match status" value="1"/>
</dbReference>
<evidence type="ECO:0000256" key="6">
    <source>
        <dbReference type="ARBA" id="ARBA00022989"/>
    </source>
</evidence>
<evidence type="ECO:0000256" key="2">
    <source>
        <dbReference type="ARBA" id="ARBA00009045"/>
    </source>
</evidence>
<keyword evidence="3 10" id="KW-0645">Protease</keyword>
<keyword evidence="11" id="KW-1185">Reference proteome</keyword>
<feature type="transmembrane region" description="Helical" evidence="8">
    <location>
        <begin position="159"/>
        <end position="177"/>
    </location>
</feature>
<dbReference type="Proteomes" id="UP001058124">
    <property type="component" value="Unassembled WGS sequence"/>
</dbReference>
<comment type="caution">
    <text evidence="10">The sequence shown here is derived from an EMBL/GenBank/DDBJ whole genome shotgun (WGS) entry which is preliminary data.</text>
</comment>
<keyword evidence="4 8" id="KW-0812">Transmembrane</keyword>